<proteinExistence type="predicted"/>
<dbReference type="AlphaFoldDB" id="A0A840SBF6"/>
<dbReference type="InterPro" id="IPR010559">
    <property type="entry name" value="Sig_transdc_His_kin_internal"/>
</dbReference>
<accession>A0A840SBF6</accession>
<name>A0A840SBF6_9BURK</name>
<dbReference type="GO" id="GO:0000155">
    <property type="term" value="F:phosphorelay sensor kinase activity"/>
    <property type="evidence" value="ECO:0007669"/>
    <property type="project" value="InterPro"/>
</dbReference>
<dbReference type="PANTHER" id="PTHR34220:SF9">
    <property type="entry name" value="SIGNAL TRANSDUCTION HISTIDINE KINASE INTERNAL REGION DOMAIN-CONTAINING PROTEIN"/>
    <property type="match status" value="1"/>
</dbReference>
<feature type="region of interest" description="Disordered" evidence="4">
    <location>
        <begin position="79"/>
        <end position="108"/>
    </location>
</feature>
<dbReference type="Gene3D" id="3.30.565.10">
    <property type="entry name" value="Histidine kinase-like ATPase, C-terminal domain"/>
    <property type="match status" value="1"/>
</dbReference>
<evidence type="ECO:0000313" key="8">
    <source>
        <dbReference type="Proteomes" id="UP000554837"/>
    </source>
</evidence>
<protein>
    <recommendedName>
        <fullName evidence="2">histidine kinase</fullName>
        <ecNumber evidence="2">2.7.13.3</ecNumber>
    </recommendedName>
</protein>
<dbReference type="PROSITE" id="PS50109">
    <property type="entry name" value="HIS_KIN"/>
    <property type="match status" value="1"/>
</dbReference>
<dbReference type="GO" id="GO:0016020">
    <property type="term" value="C:membrane"/>
    <property type="evidence" value="ECO:0007669"/>
    <property type="project" value="InterPro"/>
</dbReference>
<keyword evidence="5" id="KW-0812">Transmembrane</keyword>
<keyword evidence="8" id="KW-1185">Reference proteome</keyword>
<feature type="coiled-coil region" evidence="3">
    <location>
        <begin position="259"/>
        <end position="295"/>
    </location>
</feature>
<dbReference type="Pfam" id="PF06580">
    <property type="entry name" value="His_kinase"/>
    <property type="match status" value="1"/>
</dbReference>
<dbReference type="InterPro" id="IPR004358">
    <property type="entry name" value="Sig_transdc_His_kin-like_C"/>
</dbReference>
<feature type="coiled-coil region" evidence="3">
    <location>
        <begin position="171"/>
        <end position="217"/>
    </location>
</feature>
<dbReference type="SMART" id="SM00387">
    <property type="entry name" value="HATPase_c"/>
    <property type="match status" value="1"/>
</dbReference>
<dbReference type="EMBL" id="JACHHO010000005">
    <property type="protein sequence ID" value="MBB5205801.1"/>
    <property type="molecule type" value="Genomic_DNA"/>
</dbReference>
<keyword evidence="5" id="KW-0472">Membrane</keyword>
<evidence type="ECO:0000256" key="5">
    <source>
        <dbReference type="SAM" id="Phobius"/>
    </source>
</evidence>
<evidence type="ECO:0000256" key="4">
    <source>
        <dbReference type="SAM" id="MobiDB-lite"/>
    </source>
</evidence>
<keyword evidence="7" id="KW-0808">Transferase</keyword>
<dbReference type="RefSeq" id="WP_138855313.1">
    <property type="nucleotide sequence ID" value="NZ_CP040709.1"/>
</dbReference>
<feature type="domain" description="Histidine kinase" evidence="6">
    <location>
        <begin position="389"/>
        <end position="482"/>
    </location>
</feature>
<dbReference type="InterPro" id="IPR005467">
    <property type="entry name" value="His_kinase_dom"/>
</dbReference>
<dbReference type="Proteomes" id="UP000554837">
    <property type="component" value="Unassembled WGS sequence"/>
</dbReference>
<keyword evidence="7" id="KW-0418">Kinase</keyword>
<comment type="caution">
    <text evidence="7">The sequence shown here is derived from an EMBL/GenBank/DDBJ whole genome shotgun (WGS) entry which is preliminary data.</text>
</comment>
<organism evidence="7 8">
    <name type="scientific">Inhella inkyongensis</name>
    <dbReference type="NCBI Taxonomy" id="392593"/>
    <lineage>
        <taxon>Bacteria</taxon>
        <taxon>Pseudomonadati</taxon>
        <taxon>Pseudomonadota</taxon>
        <taxon>Betaproteobacteria</taxon>
        <taxon>Burkholderiales</taxon>
        <taxon>Sphaerotilaceae</taxon>
        <taxon>Inhella</taxon>
    </lineage>
</organism>
<evidence type="ECO:0000313" key="7">
    <source>
        <dbReference type="EMBL" id="MBB5205801.1"/>
    </source>
</evidence>
<gene>
    <name evidence="7" type="ORF">HNQ51_003128</name>
</gene>
<evidence type="ECO:0000259" key="6">
    <source>
        <dbReference type="PROSITE" id="PS50109"/>
    </source>
</evidence>
<dbReference type="EC" id="2.7.13.3" evidence="2"/>
<feature type="compositionally biased region" description="Acidic residues" evidence="4">
    <location>
        <begin position="92"/>
        <end position="104"/>
    </location>
</feature>
<dbReference type="InterPro" id="IPR036890">
    <property type="entry name" value="HATPase_C_sf"/>
</dbReference>
<feature type="transmembrane region" description="Helical" evidence="5">
    <location>
        <begin position="46"/>
        <end position="64"/>
    </location>
</feature>
<dbReference type="PANTHER" id="PTHR34220">
    <property type="entry name" value="SENSOR HISTIDINE KINASE YPDA"/>
    <property type="match status" value="1"/>
</dbReference>
<dbReference type="InterPro" id="IPR050640">
    <property type="entry name" value="Bact_2-comp_sensor_kinase"/>
</dbReference>
<dbReference type="InterPro" id="IPR003594">
    <property type="entry name" value="HATPase_dom"/>
</dbReference>
<comment type="catalytic activity">
    <reaction evidence="1">
        <text>ATP + protein L-histidine = ADP + protein N-phospho-L-histidine.</text>
        <dbReference type="EC" id="2.7.13.3"/>
    </reaction>
</comment>
<dbReference type="Pfam" id="PF02518">
    <property type="entry name" value="HATPase_c"/>
    <property type="match status" value="1"/>
</dbReference>
<feature type="compositionally biased region" description="Pro residues" evidence="4">
    <location>
        <begin position="79"/>
        <end position="88"/>
    </location>
</feature>
<reference evidence="7 8" key="1">
    <citation type="submission" date="2020-08" db="EMBL/GenBank/DDBJ databases">
        <title>Genomic Encyclopedia of Type Strains, Phase IV (KMG-IV): sequencing the most valuable type-strain genomes for metagenomic binning, comparative biology and taxonomic classification.</title>
        <authorList>
            <person name="Goeker M."/>
        </authorList>
    </citation>
    <scope>NUCLEOTIDE SEQUENCE [LARGE SCALE GENOMIC DNA]</scope>
    <source>
        <strain evidence="7 8">DSM 23958</strain>
    </source>
</reference>
<evidence type="ECO:0000256" key="3">
    <source>
        <dbReference type="SAM" id="Coils"/>
    </source>
</evidence>
<evidence type="ECO:0000256" key="2">
    <source>
        <dbReference type="ARBA" id="ARBA00012438"/>
    </source>
</evidence>
<keyword evidence="5" id="KW-1133">Transmembrane helix</keyword>
<dbReference type="SUPFAM" id="SSF55874">
    <property type="entry name" value="ATPase domain of HSP90 chaperone/DNA topoisomerase II/histidine kinase"/>
    <property type="match status" value="1"/>
</dbReference>
<dbReference type="PRINTS" id="PR00344">
    <property type="entry name" value="BCTRLSENSOR"/>
</dbReference>
<dbReference type="OrthoDB" id="2514702at2"/>
<keyword evidence="3" id="KW-0175">Coiled coil</keyword>
<sequence>MQKPPRIPAWITDPLWRERLSRWAVATITAFHRYAGWLVSLTWWRFALYAAVLLVGVQVMTNFWPFTVRFTEYVESVPPSLPEPPEMPELPEIPDAEEPAEEPEAPASEAGKHFEIKIGKDGVRIGPKGASKDAPQVDISPEGVRIVTPPEPGASGAASTPGAVLDIRLPKEAAEEIRREMEKARREAVVQAREAVKAEHVRELQRWEREYQRVLGDWKRAARDSGKRTRVIRYGEFLEDLSILWVLFSLIVKATYKGRQEAEAKAAAAEESAEAEALKRQLVEARLNTMQAQVEPHFLFNTLASIDHLIEVDPKRASQMQKNLIALLRATMPTMREANGQGSGLRDLKREMAVVRPYLEILQVRMEERLQVQLDVPEGLLSAEFPPMIIQGLVENAIKHGLEPKPEGGSLAVRARIEHGKLIVEVADTGLGFGRAATAGTGVGLANTRERLQLLYGNKASLTVAENQPCGTLIRISVPYKSNEAEGA</sequence>
<evidence type="ECO:0000256" key="1">
    <source>
        <dbReference type="ARBA" id="ARBA00000085"/>
    </source>
</evidence>